<evidence type="ECO:0000256" key="1">
    <source>
        <dbReference type="SAM" id="MobiDB-lite"/>
    </source>
</evidence>
<reference evidence="2 3" key="1">
    <citation type="submission" date="2020-02" db="EMBL/GenBank/DDBJ databases">
        <title>Draft genome sequence of Haematococcus lacustris strain NIES-144.</title>
        <authorList>
            <person name="Morimoto D."/>
            <person name="Nakagawa S."/>
            <person name="Yoshida T."/>
            <person name="Sawayama S."/>
        </authorList>
    </citation>
    <scope>NUCLEOTIDE SEQUENCE [LARGE SCALE GENOMIC DNA]</scope>
    <source>
        <strain evidence="2 3">NIES-144</strain>
    </source>
</reference>
<evidence type="ECO:0000313" key="2">
    <source>
        <dbReference type="EMBL" id="GFH06029.1"/>
    </source>
</evidence>
<dbReference type="AlphaFoldDB" id="A0A699YJC5"/>
<sequence length="57" mass="6451">MQYQHKYEQQALTWKEQFEVLQQYLAMLPHGANTKQPKPCLQPGHCPADPALATAGD</sequence>
<evidence type="ECO:0000313" key="3">
    <source>
        <dbReference type="Proteomes" id="UP000485058"/>
    </source>
</evidence>
<keyword evidence="3" id="KW-1185">Reference proteome</keyword>
<dbReference type="Proteomes" id="UP000485058">
    <property type="component" value="Unassembled WGS sequence"/>
</dbReference>
<proteinExistence type="predicted"/>
<gene>
    <name evidence="2" type="ORF">HaLaN_00589</name>
</gene>
<comment type="caution">
    <text evidence="2">The sequence shown here is derived from an EMBL/GenBank/DDBJ whole genome shotgun (WGS) entry which is preliminary data.</text>
</comment>
<name>A0A699YJC5_HAELA</name>
<dbReference type="EMBL" id="BLLF01000019">
    <property type="protein sequence ID" value="GFH06029.1"/>
    <property type="molecule type" value="Genomic_DNA"/>
</dbReference>
<organism evidence="2 3">
    <name type="scientific">Haematococcus lacustris</name>
    <name type="common">Green alga</name>
    <name type="synonym">Haematococcus pluvialis</name>
    <dbReference type="NCBI Taxonomy" id="44745"/>
    <lineage>
        <taxon>Eukaryota</taxon>
        <taxon>Viridiplantae</taxon>
        <taxon>Chlorophyta</taxon>
        <taxon>core chlorophytes</taxon>
        <taxon>Chlorophyceae</taxon>
        <taxon>CS clade</taxon>
        <taxon>Chlamydomonadales</taxon>
        <taxon>Haematococcaceae</taxon>
        <taxon>Haematococcus</taxon>
    </lineage>
</organism>
<protein>
    <submittedName>
        <fullName evidence="2">Uncharacterized protein</fullName>
    </submittedName>
</protein>
<accession>A0A699YJC5</accession>
<feature type="region of interest" description="Disordered" evidence="1">
    <location>
        <begin position="35"/>
        <end position="57"/>
    </location>
</feature>